<dbReference type="GO" id="GO:0019464">
    <property type="term" value="P:glycine decarboxylation via glycine cleavage system"/>
    <property type="evidence" value="ECO:0007669"/>
    <property type="project" value="UniProtKB-UniRule"/>
</dbReference>
<evidence type="ECO:0000256" key="4">
    <source>
        <dbReference type="PIRSR" id="PIRSR617453-50"/>
    </source>
</evidence>
<dbReference type="Pfam" id="PF01597">
    <property type="entry name" value="GCV_H"/>
    <property type="match status" value="1"/>
</dbReference>
<reference evidence="8" key="1">
    <citation type="submission" date="2025-08" db="UniProtKB">
        <authorList>
            <consortium name="RefSeq"/>
        </authorList>
    </citation>
    <scope>IDENTIFICATION</scope>
    <source>
        <tissue evidence="8">Whole sample</tissue>
    </source>
</reference>
<dbReference type="InterPro" id="IPR000089">
    <property type="entry name" value="Biotin_lipoyl"/>
</dbReference>
<keyword evidence="2 4" id="KW-0450">Lipoyl</keyword>
<dbReference type="NCBIfam" id="NF002270">
    <property type="entry name" value="PRK01202.1"/>
    <property type="match status" value="1"/>
</dbReference>
<dbReference type="OrthoDB" id="10264154at2759"/>
<evidence type="ECO:0000259" key="6">
    <source>
        <dbReference type="PROSITE" id="PS50968"/>
    </source>
</evidence>
<keyword evidence="7" id="KW-1185">Reference proteome</keyword>
<evidence type="ECO:0000313" key="8">
    <source>
        <dbReference type="RefSeq" id="XP_022341561.1"/>
    </source>
</evidence>
<dbReference type="GeneID" id="111135623"/>
<dbReference type="PANTHER" id="PTHR11715">
    <property type="entry name" value="GLYCINE CLEAVAGE SYSTEM H PROTEIN"/>
    <property type="match status" value="1"/>
</dbReference>
<sequence>MATAVIGRCLLGQLNRLQKYRSIAKASSVRCRNIHVSQRLLGVKYFTEKHEWVEVNGDIGTIGISDFAQDQLGEVVYVQLPEIDTELELGQEAGVLESVKAASEVYSPITGVVKEANTSLEDEPKLVNDSCYEKGWLYKMTIKEPSELDHLMKEDEYLKFIKD</sequence>
<dbReference type="PANTHER" id="PTHR11715:SF3">
    <property type="entry name" value="GLYCINE CLEAVAGE SYSTEM H PROTEIN-RELATED"/>
    <property type="match status" value="1"/>
</dbReference>
<dbReference type="SUPFAM" id="SSF51230">
    <property type="entry name" value="Single hybrid motif"/>
    <property type="match status" value="1"/>
</dbReference>
<dbReference type="HAMAP" id="MF_00272">
    <property type="entry name" value="GcvH"/>
    <property type="match status" value="1"/>
</dbReference>
<proteinExistence type="inferred from homology"/>
<dbReference type="AlphaFoldDB" id="A0A8B8ENQ9"/>
<organism evidence="7 8">
    <name type="scientific">Crassostrea virginica</name>
    <name type="common">Eastern oyster</name>
    <dbReference type="NCBI Taxonomy" id="6565"/>
    <lineage>
        <taxon>Eukaryota</taxon>
        <taxon>Metazoa</taxon>
        <taxon>Spiralia</taxon>
        <taxon>Lophotrochozoa</taxon>
        <taxon>Mollusca</taxon>
        <taxon>Bivalvia</taxon>
        <taxon>Autobranchia</taxon>
        <taxon>Pteriomorphia</taxon>
        <taxon>Ostreida</taxon>
        <taxon>Ostreoidea</taxon>
        <taxon>Ostreidae</taxon>
        <taxon>Crassostrea</taxon>
    </lineage>
</organism>
<keyword evidence="3 5" id="KW-0809">Transit peptide</keyword>
<dbReference type="InterPro" id="IPR033753">
    <property type="entry name" value="GCV_H/Fam206"/>
</dbReference>
<evidence type="ECO:0000256" key="1">
    <source>
        <dbReference type="ARBA" id="ARBA00009249"/>
    </source>
</evidence>
<evidence type="ECO:0000256" key="5">
    <source>
        <dbReference type="RuleBase" id="RU364055"/>
    </source>
</evidence>
<protein>
    <recommendedName>
        <fullName evidence="5">Glycine cleavage system H protein</fullName>
    </recommendedName>
</protein>
<dbReference type="GO" id="GO:0005739">
    <property type="term" value="C:mitochondrion"/>
    <property type="evidence" value="ECO:0007669"/>
    <property type="project" value="UniProtKB-SubCell"/>
</dbReference>
<comment type="cofactor">
    <cofactor evidence="5">
        <name>(R)-lipoate</name>
        <dbReference type="ChEBI" id="CHEBI:83088"/>
    </cofactor>
    <text evidence="5">Binds 1 lipoyl cofactor covalently.</text>
</comment>
<dbReference type="GO" id="GO:0009249">
    <property type="term" value="P:protein lipoylation"/>
    <property type="evidence" value="ECO:0007669"/>
    <property type="project" value="TreeGrafter"/>
</dbReference>
<dbReference type="NCBIfam" id="TIGR00527">
    <property type="entry name" value="gcvH"/>
    <property type="match status" value="1"/>
</dbReference>
<dbReference type="InterPro" id="IPR017453">
    <property type="entry name" value="GCV_H_sub"/>
</dbReference>
<evidence type="ECO:0000313" key="7">
    <source>
        <dbReference type="Proteomes" id="UP000694844"/>
    </source>
</evidence>
<gene>
    <name evidence="8" type="primary">LOC111135623</name>
</gene>
<dbReference type="InterPro" id="IPR011053">
    <property type="entry name" value="Single_hybrid_motif"/>
</dbReference>
<comment type="subcellular location">
    <subcellularLocation>
        <location evidence="5">Mitochondrion</location>
    </subcellularLocation>
</comment>
<dbReference type="Gene3D" id="2.40.50.100">
    <property type="match status" value="1"/>
</dbReference>
<evidence type="ECO:0000256" key="3">
    <source>
        <dbReference type="ARBA" id="ARBA00022946"/>
    </source>
</evidence>
<comment type="subunit">
    <text evidence="5">The glycine cleavage system is composed of four proteins: P, T, L and H.</text>
</comment>
<comment type="similarity">
    <text evidence="1 5">Belongs to the GcvH family.</text>
</comment>
<comment type="function">
    <text evidence="5">The H protein shuttles the methylamine group of glycine from the P protein to the T protein.</text>
</comment>
<name>A0A8B8ENQ9_CRAVI</name>
<dbReference type="InterPro" id="IPR003016">
    <property type="entry name" value="2-oxoA_DH_lipoyl-BS"/>
</dbReference>
<dbReference type="InterPro" id="IPR002930">
    <property type="entry name" value="GCV_H"/>
</dbReference>
<dbReference type="GO" id="GO:0005960">
    <property type="term" value="C:glycine cleavage complex"/>
    <property type="evidence" value="ECO:0007669"/>
    <property type="project" value="UniProtKB-UniRule"/>
</dbReference>
<dbReference type="Proteomes" id="UP000694844">
    <property type="component" value="Chromosome 5"/>
</dbReference>
<evidence type="ECO:0000256" key="2">
    <source>
        <dbReference type="ARBA" id="ARBA00022823"/>
    </source>
</evidence>
<dbReference type="PROSITE" id="PS00189">
    <property type="entry name" value="LIPOYL"/>
    <property type="match status" value="1"/>
</dbReference>
<feature type="modified residue" description="N6-lipoyllysine" evidence="4">
    <location>
        <position position="100"/>
    </location>
</feature>
<dbReference type="RefSeq" id="XP_022341561.1">
    <property type="nucleotide sequence ID" value="XM_022485853.1"/>
</dbReference>
<accession>A0A8B8ENQ9</accession>
<dbReference type="CDD" id="cd06848">
    <property type="entry name" value="GCS_H"/>
    <property type="match status" value="1"/>
</dbReference>
<dbReference type="KEGG" id="cvn:111135623"/>
<dbReference type="PROSITE" id="PS50968">
    <property type="entry name" value="BIOTINYL_LIPOYL"/>
    <property type="match status" value="1"/>
</dbReference>
<keyword evidence="5" id="KW-0496">Mitochondrion</keyword>
<feature type="domain" description="Lipoyl-binding" evidence="6">
    <location>
        <begin position="59"/>
        <end position="141"/>
    </location>
</feature>